<accession>A0AA36GB49</accession>
<feature type="non-terminal residue" evidence="2">
    <location>
        <position position="1"/>
    </location>
</feature>
<sequence>MVAGLGQNQALVRKINAVFLMNFEHDGKVVQQYTFDFKSKDAGIRKGDEGRANVTLNVEDADFLKICMGELDTAKAFMTRRMRASGNLALLQRLQTVLKTIQTNNIKEKSKL</sequence>
<keyword evidence="3" id="KW-1185">Reference proteome</keyword>
<dbReference type="Proteomes" id="UP001177023">
    <property type="component" value="Unassembled WGS sequence"/>
</dbReference>
<dbReference type="AlphaFoldDB" id="A0AA36GB49"/>
<evidence type="ECO:0000313" key="3">
    <source>
        <dbReference type="Proteomes" id="UP001177023"/>
    </source>
</evidence>
<reference evidence="2" key="1">
    <citation type="submission" date="2023-06" db="EMBL/GenBank/DDBJ databases">
        <authorList>
            <person name="Delattre M."/>
        </authorList>
    </citation>
    <scope>NUCLEOTIDE SEQUENCE</scope>
    <source>
        <strain evidence="2">AF72</strain>
    </source>
</reference>
<name>A0AA36GB49_9BILA</name>
<proteinExistence type="predicted"/>
<comment type="caution">
    <text evidence="2">The sequence shown here is derived from an EMBL/GenBank/DDBJ whole genome shotgun (WGS) entry which is preliminary data.</text>
</comment>
<dbReference type="PANTHER" id="PTHR10094">
    <property type="entry name" value="STEROL CARRIER PROTEIN 2 SCP-2 FAMILY PROTEIN"/>
    <property type="match status" value="1"/>
</dbReference>
<dbReference type="Gene3D" id="3.30.1050.10">
    <property type="entry name" value="SCP2 sterol-binding domain"/>
    <property type="match status" value="1"/>
</dbReference>
<dbReference type="GO" id="GO:0005829">
    <property type="term" value="C:cytosol"/>
    <property type="evidence" value="ECO:0007669"/>
    <property type="project" value="TreeGrafter"/>
</dbReference>
<protein>
    <recommendedName>
        <fullName evidence="1">SCP2 domain-containing protein</fullName>
    </recommendedName>
</protein>
<dbReference type="Pfam" id="PF02036">
    <property type="entry name" value="SCP2"/>
    <property type="match status" value="1"/>
</dbReference>
<dbReference type="SUPFAM" id="SSF55718">
    <property type="entry name" value="SCP-like"/>
    <property type="match status" value="1"/>
</dbReference>
<dbReference type="PANTHER" id="PTHR10094:SF25">
    <property type="entry name" value="SCP2 STEROL-BINDING DOMAIN-CONTAINING PROTEIN 1"/>
    <property type="match status" value="1"/>
</dbReference>
<evidence type="ECO:0000259" key="1">
    <source>
        <dbReference type="Pfam" id="PF02036"/>
    </source>
</evidence>
<dbReference type="EMBL" id="CATQJA010002709">
    <property type="protein sequence ID" value="CAJ0587074.1"/>
    <property type="molecule type" value="Genomic_DNA"/>
</dbReference>
<evidence type="ECO:0000313" key="2">
    <source>
        <dbReference type="EMBL" id="CAJ0587074.1"/>
    </source>
</evidence>
<organism evidence="2 3">
    <name type="scientific">Mesorhabditis spiculigera</name>
    <dbReference type="NCBI Taxonomy" id="96644"/>
    <lineage>
        <taxon>Eukaryota</taxon>
        <taxon>Metazoa</taxon>
        <taxon>Ecdysozoa</taxon>
        <taxon>Nematoda</taxon>
        <taxon>Chromadorea</taxon>
        <taxon>Rhabditida</taxon>
        <taxon>Rhabditina</taxon>
        <taxon>Rhabditomorpha</taxon>
        <taxon>Rhabditoidea</taxon>
        <taxon>Rhabditidae</taxon>
        <taxon>Mesorhabditinae</taxon>
        <taxon>Mesorhabditis</taxon>
    </lineage>
</organism>
<dbReference type="InterPro" id="IPR036527">
    <property type="entry name" value="SCP2_sterol-bd_dom_sf"/>
</dbReference>
<dbReference type="InterPro" id="IPR003033">
    <property type="entry name" value="SCP2_sterol-bd_dom"/>
</dbReference>
<feature type="domain" description="SCP2" evidence="1">
    <location>
        <begin position="8"/>
        <end position="99"/>
    </location>
</feature>
<gene>
    <name evidence="2" type="ORF">MSPICULIGERA_LOCUS25054</name>
</gene>